<dbReference type="EMBL" id="QPIX01000012">
    <property type="protein sequence ID" value="RCW20776.1"/>
    <property type="molecule type" value="Genomic_DNA"/>
</dbReference>
<evidence type="ECO:0000259" key="6">
    <source>
        <dbReference type="PROSITE" id="PS50977"/>
    </source>
</evidence>
<evidence type="ECO:0000313" key="7">
    <source>
        <dbReference type="EMBL" id="RCW20776.1"/>
    </source>
</evidence>
<dbReference type="InterPro" id="IPR001647">
    <property type="entry name" value="HTH_TetR"/>
</dbReference>
<proteinExistence type="predicted"/>
<feature type="domain" description="HTH tetR-type" evidence="6">
    <location>
        <begin position="33"/>
        <end position="93"/>
    </location>
</feature>
<evidence type="ECO:0000256" key="4">
    <source>
        <dbReference type="PROSITE-ProRule" id="PRU00335"/>
    </source>
</evidence>
<evidence type="ECO:0000256" key="3">
    <source>
        <dbReference type="ARBA" id="ARBA00023163"/>
    </source>
</evidence>
<feature type="region of interest" description="Disordered" evidence="5">
    <location>
        <begin position="1"/>
        <end position="34"/>
    </location>
</feature>
<dbReference type="Gene3D" id="1.10.357.10">
    <property type="entry name" value="Tetracycline Repressor, domain 2"/>
    <property type="match status" value="1"/>
</dbReference>
<dbReference type="PRINTS" id="PR00455">
    <property type="entry name" value="HTHTETR"/>
</dbReference>
<dbReference type="PANTHER" id="PTHR30055:SF151">
    <property type="entry name" value="TRANSCRIPTIONAL REGULATORY PROTEIN"/>
    <property type="match status" value="1"/>
</dbReference>
<dbReference type="GO" id="GO:0003700">
    <property type="term" value="F:DNA-binding transcription factor activity"/>
    <property type="evidence" value="ECO:0007669"/>
    <property type="project" value="TreeGrafter"/>
</dbReference>
<evidence type="ECO:0000256" key="2">
    <source>
        <dbReference type="ARBA" id="ARBA00023125"/>
    </source>
</evidence>
<keyword evidence="2 4" id="KW-0238">DNA-binding</keyword>
<keyword evidence="1" id="KW-0805">Transcription regulation</keyword>
<dbReference type="Pfam" id="PF00440">
    <property type="entry name" value="TetR_N"/>
    <property type="match status" value="1"/>
</dbReference>
<sequence length="224" mass="24797">MAIAPKEEGLPASNVRAGTRTARSQRKPRRPAAETREDILNTAEELFRTKGFTNVAVADVAAALGMSPANVFKHFHSKVDLVDAISVRHLEAMIERLARPDDRKAPPERLLLFVEQLMESHLQDLQKSPHIFEMIVFSAGQELACAEQYREMLIDDITRIIDAGVESGVYHVKDSRKTAEVAAMALACVLHPVLIAREKADILATRCREVVALIDTALQNPLAK</sequence>
<dbReference type="PANTHER" id="PTHR30055">
    <property type="entry name" value="HTH-TYPE TRANSCRIPTIONAL REGULATOR RUTR"/>
    <property type="match status" value="1"/>
</dbReference>
<dbReference type="AlphaFoldDB" id="A0A6I7HIW8"/>
<dbReference type="GO" id="GO:0000976">
    <property type="term" value="F:transcription cis-regulatory region binding"/>
    <property type="evidence" value="ECO:0007669"/>
    <property type="project" value="TreeGrafter"/>
</dbReference>
<feature type="DNA-binding region" description="H-T-H motif" evidence="4">
    <location>
        <begin position="56"/>
        <end position="75"/>
    </location>
</feature>
<dbReference type="SUPFAM" id="SSF46689">
    <property type="entry name" value="Homeodomain-like"/>
    <property type="match status" value="1"/>
</dbReference>
<evidence type="ECO:0000256" key="1">
    <source>
        <dbReference type="ARBA" id="ARBA00023015"/>
    </source>
</evidence>
<comment type="caution">
    <text evidence="7">The sequence shown here is derived from an EMBL/GenBank/DDBJ whole genome shotgun (WGS) entry which is preliminary data.</text>
</comment>
<dbReference type="Pfam" id="PF17935">
    <property type="entry name" value="TetR_C_27"/>
    <property type="match status" value="1"/>
</dbReference>
<dbReference type="InterPro" id="IPR009057">
    <property type="entry name" value="Homeodomain-like_sf"/>
</dbReference>
<evidence type="ECO:0000256" key="5">
    <source>
        <dbReference type="SAM" id="MobiDB-lite"/>
    </source>
</evidence>
<gene>
    <name evidence="7" type="ORF">DFR48_1128</name>
</gene>
<evidence type="ECO:0000313" key="8">
    <source>
        <dbReference type="Proteomes" id="UP000252582"/>
    </source>
</evidence>
<keyword evidence="3" id="KW-0804">Transcription</keyword>
<reference evidence="7 8" key="1">
    <citation type="submission" date="2018-07" db="EMBL/GenBank/DDBJ databases">
        <title>Genomic Encyclopedia of Type Strains, Phase IV (KMG-IV): sequencing the most valuable type-strain genomes for metagenomic binning, comparative biology and taxonomic classification.</title>
        <authorList>
            <person name="Goeker M."/>
        </authorList>
    </citation>
    <scope>NUCLEOTIDE SEQUENCE [LARGE SCALE GENOMIC DNA]</scope>
    <source>
        <strain evidence="7 8">DSM 25528</strain>
    </source>
</reference>
<dbReference type="Proteomes" id="UP000252582">
    <property type="component" value="Unassembled WGS sequence"/>
</dbReference>
<keyword evidence="8" id="KW-1185">Reference proteome</keyword>
<name>A0A6I7HIW8_9HYPH</name>
<dbReference type="InterPro" id="IPR041478">
    <property type="entry name" value="TetR_C_27"/>
</dbReference>
<dbReference type="InterPro" id="IPR050109">
    <property type="entry name" value="HTH-type_TetR-like_transc_reg"/>
</dbReference>
<accession>A0A6I7HIW8</accession>
<organism evidence="7 8">
    <name type="scientific">Ciceribacter lividus</name>
    <dbReference type="NCBI Taxonomy" id="1197950"/>
    <lineage>
        <taxon>Bacteria</taxon>
        <taxon>Pseudomonadati</taxon>
        <taxon>Pseudomonadota</taxon>
        <taxon>Alphaproteobacteria</taxon>
        <taxon>Hyphomicrobiales</taxon>
        <taxon>Rhizobiaceae</taxon>
        <taxon>Ciceribacter</taxon>
    </lineage>
</organism>
<dbReference type="PROSITE" id="PS50977">
    <property type="entry name" value="HTH_TETR_2"/>
    <property type="match status" value="1"/>
</dbReference>
<protein>
    <submittedName>
        <fullName evidence="7">TetR family transcriptional regulator</fullName>
    </submittedName>
</protein>